<comment type="subcellular location">
    <subcellularLocation>
        <location evidence="1 8">Cell outer membrane</location>
        <topology evidence="1 8">Multi-pass membrane protein</topology>
    </subcellularLocation>
</comment>
<feature type="domain" description="TonB-dependent receptor-like beta-barrel" evidence="11">
    <location>
        <begin position="403"/>
        <end position="895"/>
    </location>
</feature>
<dbReference type="Proteomes" id="UP000235162">
    <property type="component" value="Unassembled WGS sequence"/>
</dbReference>
<dbReference type="PANTHER" id="PTHR47234:SF2">
    <property type="entry name" value="TONB-DEPENDENT RECEPTOR"/>
    <property type="match status" value="1"/>
</dbReference>
<keyword evidence="13" id="KW-0675">Receptor</keyword>
<keyword evidence="3 8" id="KW-1134">Transmembrane beta strand</keyword>
<feature type="signal peptide" evidence="10">
    <location>
        <begin position="1"/>
        <end position="32"/>
    </location>
</feature>
<reference evidence="13 14" key="1">
    <citation type="submission" date="2018-01" db="EMBL/GenBank/DDBJ databases">
        <title>The draft genome sequence of Halioglobus japonicus S1-36.</title>
        <authorList>
            <person name="Du Z.-J."/>
            <person name="Shi M.-J."/>
        </authorList>
    </citation>
    <scope>NUCLEOTIDE SEQUENCE [LARGE SCALE GENOMIC DNA]</scope>
    <source>
        <strain evidence="13 14">S1-36</strain>
    </source>
</reference>
<keyword evidence="10" id="KW-0732">Signal</keyword>
<dbReference type="RefSeq" id="WP_084199785.1">
    <property type="nucleotide sequence ID" value="NZ_BMYL01000005.1"/>
</dbReference>
<sequence>MKRAFDLYKRRPLSLACASAVALLIQNPASWAEEAVEEVLVTGTHIKGLDLKGGTQAVQLTREDILESGAQRIGELMQDLTITGGGTGTFTTSTAGALSGDTPVGASAVSLRGLGTGSTLTLINGRRSSVSAFANGQASFIDVNSIPGSAIERVEILPSGASATYGADAVAGVVNYVLREDYEGFEISGSYGDSTESTDEGRYNLNMVFGGGNEQHRFMGIVDYYKRNAMYDRDRDVSAESLRPSQQGFHPSFNDLFWMFYDQTEEPQDGGCAADDFGFGNFGEFCEVNTNAFTSVMDNYESVGGVFTYQFNINDSTTWFNEVLYQSTESDGTSSPANFSRAPFDPESPLWPQALIDDMVEEGSFEGLEDWTDFYGFPIYGWGKFPEPRAVSVESETYRIVSGIEMDFDSGWNLESALTYGSNESEQKGSSGLFVSEAFYDASLGNLCADGTLVNRWDVNPARPSASFVGDTCEDIGKTTLWYNPFGGQTSQAEGIDEFIRTEAERSGESEMYAIDLVTSGPLFDFNGREVQGAFGAEWRHEEVKDVPAGIALATTGNPEPILGFSSTSADAKRDQWALFAEFYIPLTDNLDLTLAGRYDDYDSFGDDFNPKVALRWQPVDSLILRSNYSTSYRAPSLAQVGAGTLLSSFTVDCAETPAACGGDASADGENLLSEEVANDNLKPETADTWGAGFVWTPTDSIDITVDYWDISYDDVIGIDEDDFIRRALGGEFPVVGEGELPTGTAGLEVEGDFVIDAHFELTNLGYEDVRGVDLTYTQSLDVGPGVLTLIADATYLLEYERRASDASPVIDEVGDFRYPEWLANAKVRYSMDRWGGSLGLRYTDGYKDDPSNRTLEAVGLPADATVDVDSWTVFDLNLYYDVNEHNYLQLTVRNMFDEEPPEVLGLSSNVDYINHDSLGRYVTLRYTYVF</sequence>
<dbReference type="Gene3D" id="2.40.170.20">
    <property type="entry name" value="TonB-dependent receptor, beta-barrel domain"/>
    <property type="match status" value="1"/>
</dbReference>
<evidence type="ECO:0000256" key="1">
    <source>
        <dbReference type="ARBA" id="ARBA00004571"/>
    </source>
</evidence>
<keyword evidence="6 8" id="KW-0472">Membrane</keyword>
<gene>
    <name evidence="13" type="ORF">C0029_05890</name>
</gene>
<comment type="similarity">
    <text evidence="8 9">Belongs to the TonB-dependent receptor family.</text>
</comment>
<dbReference type="InterPro" id="IPR012910">
    <property type="entry name" value="Plug_dom"/>
</dbReference>
<evidence type="ECO:0000313" key="14">
    <source>
        <dbReference type="Proteomes" id="UP000235162"/>
    </source>
</evidence>
<dbReference type="PROSITE" id="PS52016">
    <property type="entry name" value="TONB_DEPENDENT_REC_3"/>
    <property type="match status" value="1"/>
</dbReference>
<accession>A0AAP8MHS1</accession>
<evidence type="ECO:0000256" key="9">
    <source>
        <dbReference type="RuleBase" id="RU003357"/>
    </source>
</evidence>
<evidence type="ECO:0000256" key="10">
    <source>
        <dbReference type="SAM" id="SignalP"/>
    </source>
</evidence>
<dbReference type="PANTHER" id="PTHR47234">
    <property type="match status" value="1"/>
</dbReference>
<dbReference type="AlphaFoldDB" id="A0AAP8MHS1"/>
<evidence type="ECO:0000313" key="13">
    <source>
        <dbReference type="EMBL" id="PLW88090.1"/>
    </source>
</evidence>
<dbReference type="InterPro" id="IPR000531">
    <property type="entry name" value="Beta-barrel_TonB"/>
</dbReference>
<feature type="domain" description="TonB-dependent receptor plug" evidence="12">
    <location>
        <begin position="55"/>
        <end position="173"/>
    </location>
</feature>
<evidence type="ECO:0000256" key="8">
    <source>
        <dbReference type="PROSITE-ProRule" id="PRU01360"/>
    </source>
</evidence>
<dbReference type="Pfam" id="PF00593">
    <property type="entry name" value="TonB_dep_Rec_b-barrel"/>
    <property type="match status" value="1"/>
</dbReference>
<evidence type="ECO:0000256" key="6">
    <source>
        <dbReference type="ARBA" id="ARBA00023136"/>
    </source>
</evidence>
<keyword evidence="5 9" id="KW-0798">TonB box</keyword>
<dbReference type="SUPFAM" id="SSF56935">
    <property type="entry name" value="Porins"/>
    <property type="match status" value="1"/>
</dbReference>
<evidence type="ECO:0000256" key="4">
    <source>
        <dbReference type="ARBA" id="ARBA00022692"/>
    </source>
</evidence>
<name>A0AAP8MHS1_9GAMM</name>
<evidence type="ECO:0000256" key="3">
    <source>
        <dbReference type="ARBA" id="ARBA00022452"/>
    </source>
</evidence>
<dbReference type="InterPro" id="IPR036942">
    <property type="entry name" value="Beta-barrel_TonB_sf"/>
</dbReference>
<dbReference type="Gene3D" id="2.170.130.10">
    <property type="entry name" value="TonB-dependent receptor, plug domain"/>
    <property type="match status" value="1"/>
</dbReference>
<dbReference type="InterPro" id="IPR039426">
    <property type="entry name" value="TonB-dep_rcpt-like"/>
</dbReference>
<evidence type="ECO:0000256" key="5">
    <source>
        <dbReference type="ARBA" id="ARBA00023077"/>
    </source>
</evidence>
<dbReference type="CDD" id="cd01347">
    <property type="entry name" value="ligand_gated_channel"/>
    <property type="match status" value="1"/>
</dbReference>
<evidence type="ECO:0000256" key="2">
    <source>
        <dbReference type="ARBA" id="ARBA00022448"/>
    </source>
</evidence>
<dbReference type="InterPro" id="IPR037066">
    <property type="entry name" value="Plug_dom_sf"/>
</dbReference>
<evidence type="ECO:0000259" key="12">
    <source>
        <dbReference type="Pfam" id="PF07715"/>
    </source>
</evidence>
<protein>
    <submittedName>
        <fullName evidence="13">TonB-dependent receptor</fullName>
    </submittedName>
</protein>
<dbReference type="GO" id="GO:0009279">
    <property type="term" value="C:cell outer membrane"/>
    <property type="evidence" value="ECO:0007669"/>
    <property type="project" value="UniProtKB-SubCell"/>
</dbReference>
<proteinExistence type="inferred from homology"/>
<keyword evidence="7 8" id="KW-0998">Cell outer membrane</keyword>
<dbReference type="EMBL" id="PKUR01000001">
    <property type="protein sequence ID" value="PLW88090.1"/>
    <property type="molecule type" value="Genomic_DNA"/>
</dbReference>
<organism evidence="13 14">
    <name type="scientific">Halioglobus japonicus</name>
    <dbReference type="NCBI Taxonomy" id="930805"/>
    <lineage>
        <taxon>Bacteria</taxon>
        <taxon>Pseudomonadati</taxon>
        <taxon>Pseudomonadota</taxon>
        <taxon>Gammaproteobacteria</taxon>
        <taxon>Cellvibrionales</taxon>
        <taxon>Halieaceae</taxon>
        <taxon>Halioglobus</taxon>
    </lineage>
</organism>
<dbReference type="Pfam" id="PF07715">
    <property type="entry name" value="Plug"/>
    <property type="match status" value="1"/>
</dbReference>
<comment type="caution">
    <text evidence="13">The sequence shown here is derived from an EMBL/GenBank/DDBJ whole genome shotgun (WGS) entry which is preliminary data.</text>
</comment>
<keyword evidence="14" id="KW-1185">Reference proteome</keyword>
<evidence type="ECO:0000259" key="11">
    <source>
        <dbReference type="Pfam" id="PF00593"/>
    </source>
</evidence>
<feature type="chain" id="PRO_5043009199" evidence="10">
    <location>
        <begin position="33"/>
        <end position="931"/>
    </location>
</feature>
<keyword evidence="4 8" id="KW-0812">Transmembrane</keyword>
<keyword evidence="2 8" id="KW-0813">Transport</keyword>
<evidence type="ECO:0000256" key="7">
    <source>
        <dbReference type="ARBA" id="ARBA00023237"/>
    </source>
</evidence>